<organism evidence="9 10">
    <name type="scientific">Marinigracilibium pacificum</name>
    <dbReference type="NCBI Taxonomy" id="2729599"/>
    <lineage>
        <taxon>Bacteria</taxon>
        <taxon>Pseudomonadati</taxon>
        <taxon>Bacteroidota</taxon>
        <taxon>Cytophagia</taxon>
        <taxon>Cytophagales</taxon>
        <taxon>Flammeovirgaceae</taxon>
        <taxon>Marinigracilibium</taxon>
    </lineage>
</organism>
<dbReference type="Gene3D" id="2.20.20.130">
    <property type="match status" value="1"/>
</dbReference>
<feature type="domain" description="SusD-like N-terminal" evidence="8">
    <location>
        <begin position="69"/>
        <end position="224"/>
    </location>
</feature>
<evidence type="ECO:0000313" key="10">
    <source>
        <dbReference type="Proteomes" id="UP000559010"/>
    </source>
</evidence>
<evidence type="ECO:0000256" key="5">
    <source>
        <dbReference type="ARBA" id="ARBA00023237"/>
    </source>
</evidence>
<reference evidence="9 10" key="1">
    <citation type="submission" date="2020-04" db="EMBL/GenBank/DDBJ databases">
        <title>Flammeovirgaceae bacterium KN852 isolated from deep sea.</title>
        <authorList>
            <person name="Zhang D.-C."/>
        </authorList>
    </citation>
    <scope>NUCLEOTIDE SEQUENCE [LARGE SCALE GENOMIC DNA]</scope>
    <source>
        <strain evidence="9 10">KN852</strain>
    </source>
</reference>
<dbReference type="EMBL" id="JABBNU010000008">
    <property type="protein sequence ID" value="NMM49344.1"/>
    <property type="molecule type" value="Genomic_DNA"/>
</dbReference>
<dbReference type="Pfam" id="PF07980">
    <property type="entry name" value="SusD_RagB"/>
    <property type="match status" value="1"/>
</dbReference>
<comment type="similarity">
    <text evidence="2">Belongs to the SusD family.</text>
</comment>
<evidence type="ECO:0000256" key="4">
    <source>
        <dbReference type="ARBA" id="ARBA00023136"/>
    </source>
</evidence>
<feature type="domain" description="RagB/SusD" evidence="7">
    <location>
        <begin position="296"/>
        <end position="474"/>
    </location>
</feature>
<dbReference type="Proteomes" id="UP000559010">
    <property type="component" value="Unassembled WGS sequence"/>
</dbReference>
<sequence>MKRSILYLMIMALFAAVSCDDKLELNPYDALETGDAFTSPSDFSNAARGLYSGLLRGSYYGGWFISVPDITSDNLIICSEGRNSKRTLHVWNFAANATWGGLWSDAYIVINRANLILENIDNLEDGAFKDNIRAEALAIRAMAHFDLARVFSVLPQNAGSDDLGIPYITSSDASQKPSRSSNVNEVYNLALDDLNTAATLINDDNGVGRLNYAAVQGLLSRVNLYLENWSAAITHSTNAINAAGDLAGTGEFGDIWIDQTETGVIFKAIITDQDNISPGVEYSQTGPTGVRSEYVADYAFYSSFSNTDVRKDAYFSTSAFAGKDFNHIAKHFGRPGSDVNVIDTKIIRLAEMYLNRAEAYYRDNQPVEALADLNELRSNRYTDYVAGIEVGTALLDAIKEERRKELAFEGHRFFDLKRWGETISRSAFGDESDGGGLALDPEAQTLDAGSFKFALPIPQAELNANSNMQQNPGY</sequence>
<dbReference type="RefSeq" id="WP_169682392.1">
    <property type="nucleotide sequence ID" value="NZ_JABBNU010000008.1"/>
</dbReference>
<dbReference type="GO" id="GO:0009279">
    <property type="term" value="C:cell outer membrane"/>
    <property type="evidence" value="ECO:0007669"/>
    <property type="project" value="UniProtKB-SubCell"/>
</dbReference>
<dbReference type="Gene3D" id="1.25.40.900">
    <property type="match status" value="1"/>
</dbReference>
<keyword evidence="10" id="KW-1185">Reference proteome</keyword>
<keyword evidence="5" id="KW-0998">Cell outer membrane</keyword>
<feature type="signal peptide" evidence="6">
    <location>
        <begin position="1"/>
        <end position="19"/>
    </location>
</feature>
<evidence type="ECO:0000313" key="9">
    <source>
        <dbReference type="EMBL" id="NMM49344.1"/>
    </source>
</evidence>
<comment type="subcellular location">
    <subcellularLocation>
        <location evidence="1">Cell outer membrane</location>
    </subcellularLocation>
</comment>
<dbReference type="InterPro" id="IPR033985">
    <property type="entry name" value="SusD-like_N"/>
</dbReference>
<feature type="chain" id="PRO_5032753901" evidence="6">
    <location>
        <begin position="20"/>
        <end position="474"/>
    </location>
</feature>
<gene>
    <name evidence="9" type="ORF">HH304_13115</name>
</gene>
<dbReference type="PROSITE" id="PS51257">
    <property type="entry name" value="PROKAR_LIPOPROTEIN"/>
    <property type="match status" value="1"/>
</dbReference>
<accession>A0A848J4E3</accession>
<evidence type="ECO:0000256" key="1">
    <source>
        <dbReference type="ARBA" id="ARBA00004442"/>
    </source>
</evidence>
<dbReference type="CDD" id="cd08977">
    <property type="entry name" value="SusD"/>
    <property type="match status" value="1"/>
</dbReference>
<dbReference type="Pfam" id="PF14322">
    <property type="entry name" value="SusD-like_3"/>
    <property type="match status" value="1"/>
</dbReference>
<dbReference type="InterPro" id="IPR012944">
    <property type="entry name" value="SusD_RagB_dom"/>
</dbReference>
<evidence type="ECO:0000259" key="8">
    <source>
        <dbReference type="Pfam" id="PF14322"/>
    </source>
</evidence>
<evidence type="ECO:0000256" key="2">
    <source>
        <dbReference type="ARBA" id="ARBA00006275"/>
    </source>
</evidence>
<dbReference type="AlphaFoldDB" id="A0A848J4E3"/>
<comment type="caution">
    <text evidence="9">The sequence shown here is derived from an EMBL/GenBank/DDBJ whole genome shotgun (WGS) entry which is preliminary data.</text>
</comment>
<evidence type="ECO:0000256" key="6">
    <source>
        <dbReference type="SAM" id="SignalP"/>
    </source>
</evidence>
<dbReference type="SUPFAM" id="SSF48452">
    <property type="entry name" value="TPR-like"/>
    <property type="match status" value="1"/>
</dbReference>
<name>A0A848J4E3_9BACT</name>
<protein>
    <submittedName>
        <fullName evidence="9">RagB/SusD family nutrient uptake outer membrane protein</fullName>
    </submittedName>
</protein>
<proteinExistence type="inferred from homology"/>
<keyword evidence="3 6" id="KW-0732">Signal</keyword>
<dbReference type="Gene3D" id="1.25.40.390">
    <property type="match status" value="1"/>
</dbReference>
<dbReference type="InterPro" id="IPR011990">
    <property type="entry name" value="TPR-like_helical_dom_sf"/>
</dbReference>
<keyword evidence="4" id="KW-0472">Membrane</keyword>
<evidence type="ECO:0000256" key="3">
    <source>
        <dbReference type="ARBA" id="ARBA00022729"/>
    </source>
</evidence>
<evidence type="ECO:0000259" key="7">
    <source>
        <dbReference type="Pfam" id="PF07980"/>
    </source>
</evidence>